<dbReference type="KEGG" id="amus:LMH87_010796"/>
<dbReference type="Proteomes" id="UP001144673">
    <property type="component" value="Chromosome 4"/>
</dbReference>
<dbReference type="EMBL" id="JAJHUN010000009">
    <property type="protein sequence ID" value="KAJ4150028.1"/>
    <property type="molecule type" value="Genomic_DNA"/>
</dbReference>
<dbReference type="RefSeq" id="XP_056051742.1">
    <property type="nucleotide sequence ID" value="XM_056199831.1"/>
</dbReference>
<reference evidence="2" key="1">
    <citation type="journal article" date="2023" name="Access Microbiol">
        <title>De-novo genome assembly for Akanthomyces muscarius, a biocontrol agent of insect agricultural pests.</title>
        <authorList>
            <person name="Erdos Z."/>
            <person name="Studholme D.J."/>
            <person name="Raymond B."/>
            <person name="Sharma M."/>
        </authorList>
    </citation>
    <scope>NUCLEOTIDE SEQUENCE</scope>
    <source>
        <strain evidence="2">Ve6</strain>
    </source>
</reference>
<keyword evidence="3" id="KW-1185">Reference proteome</keyword>
<evidence type="ECO:0000313" key="2">
    <source>
        <dbReference type="EMBL" id="KAJ4150028.1"/>
    </source>
</evidence>
<organism evidence="2 3">
    <name type="scientific">Akanthomyces muscarius</name>
    <name type="common">Entomopathogenic fungus</name>
    <name type="synonym">Lecanicillium muscarium</name>
    <dbReference type="NCBI Taxonomy" id="2231603"/>
    <lineage>
        <taxon>Eukaryota</taxon>
        <taxon>Fungi</taxon>
        <taxon>Dikarya</taxon>
        <taxon>Ascomycota</taxon>
        <taxon>Pezizomycotina</taxon>
        <taxon>Sordariomycetes</taxon>
        <taxon>Hypocreomycetidae</taxon>
        <taxon>Hypocreales</taxon>
        <taxon>Cordycipitaceae</taxon>
        <taxon>Akanthomyces</taxon>
    </lineage>
</organism>
<comment type="caution">
    <text evidence="2">The sequence shown here is derived from an EMBL/GenBank/DDBJ whole genome shotgun (WGS) entry which is preliminary data.</text>
</comment>
<feature type="region of interest" description="Disordered" evidence="1">
    <location>
        <begin position="14"/>
        <end position="43"/>
    </location>
</feature>
<feature type="region of interest" description="Disordered" evidence="1">
    <location>
        <begin position="65"/>
        <end position="108"/>
    </location>
</feature>
<dbReference type="AlphaFoldDB" id="A0A9W8QB72"/>
<evidence type="ECO:0000313" key="3">
    <source>
        <dbReference type="Proteomes" id="UP001144673"/>
    </source>
</evidence>
<proteinExistence type="predicted"/>
<feature type="compositionally biased region" description="Polar residues" evidence="1">
    <location>
        <begin position="93"/>
        <end position="107"/>
    </location>
</feature>
<protein>
    <submittedName>
        <fullName evidence="2">Uncharacterized protein</fullName>
    </submittedName>
</protein>
<dbReference type="GeneID" id="80897955"/>
<sequence length="120" mass="13131">MDIGCTFPACCTQRRQRTGQSNSRASRWIERPKSGGGRGQDHPLTWRMSVTCAAIYLPAPESRSIRSLRKRNTDSKSTMTVGPGRLAEPPGLTQMSLSDDNSTQDNGTLRLPLARSIGLV</sequence>
<evidence type="ECO:0000256" key="1">
    <source>
        <dbReference type="SAM" id="MobiDB-lite"/>
    </source>
</evidence>
<accession>A0A9W8QB72</accession>
<gene>
    <name evidence="2" type="ORF">LMH87_010796</name>
</gene>
<name>A0A9W8QB72_AKAMU</name>